<gene>
    <name evidence="5" type="ORF">SAMN04487935_3102</name>
</gene>
<dbReference type="InterPro" id="IPR020821">
    <property type="entry name" value="ENPP1-3/EXOG-like_nuc-like"/>
</dbReference>
<dbReference type="PANTHER" id="PTHR13966:SF5">
    <property type="entry name" value="ENDONUCLEASE G, MITOCHONDRIAL"/>
    <property type="match status" value="1"/>
</dbReference>
<evidence type="ECO:0000259" key="3">
    <source>
        <dbReference type="SMART" id="SM00477"/>
    </source>
</evidence>
<evidence type="ECO:0000313" key="6">
    <source>
        <dbReference type="Proteomes" id="UP000199580"/>
    </source>
</evidence>
<dbReference type="SUPFAM" id="SSF54060">
    <property type="entry name" value="His-Me finger endonucleases"/>
    <property type="match status" value="1"/>
</dbReference>
<dbReference type="PANTHER" id="PTHR13966">
    <property type="entry name" value="ENDONUCLEASE RELATED"/>
    <property type="match status" value="1"/>
</dbReference>
<feature type="binding site" evidence="2">
    <location>
        <position position="163"/>
    </location>
    <ligand>
        <name>Mg(2+)</name>
        <dbReference type="ChEBI" id="CHEBI:18420"/>
        <note>catalytic</note>
    </ligand>
</feature>
<dbReference type="SMART" id="SM00477">
    <property type="entry name" value="NUC"/>
    <property type="match status" value="1"/>
</dbReference>
<dbReference type="AlphaFoldDB" id="A0A1G9AYA2"/>
<organism evidence="5 6">
    <name type="scientific">Flavobacterium noncentrifugens</name>
    <dbReference type="NCBI Taxonomy" id="1128970"/>
    <lineage>
        <taxon>Bacteria</taxon>
        <taxon>Pseudomonadati</taxon>
        <taxon>Bacteroidota</taxon>
        <taxon>Flavobacteriia</taxon>
        <taxon>Flavobacteriales</taxon>
        <taxon>Flavobacteriaceae</taxon>
        <taxon>Flavobacterium</taxon>
    </lineage>
</organism>
<dbReference type="GO" id="GO:0004519">
    <property type="term" value="F:endonuclease activity"/>
    <property type="evidence" value="ECO:0007669"/>
    <property type="project" value="UniProtKB-KW"/>
</dbReference>
<keyword evidence="6" id="KW-1185">Reference proteome</keyword>
<dbReference type="STRING" id="1128970.SAMN04487935_3102"/>
<dbReference type="Proteomes" id="UP000199580">
    <property type="component" value="Unassembled WGS sequence"/>
</dbReference>
<reference evidence="5 6" key="1">
    <citation type="submission" date="2016-10" db="EMBL/GenBank/DDBJ databases">
        <authorList>
            <person name="de Groot N.N."/>
        </authorList>
    </citation>
    <scope>NUCLEOTIDE SEQUENCE [LARGE SCALE GENOMIC DNA]</scope>
    <source>
        <strain evidence="5 6">CGMCC 1.10076</strain>
    </source>
</reference>
<dbReference type="InterPro" id="IPR044929">
    <property type="entry name" value="DNA/RNA_non-sp_Endonuclease_sf"/>
</dbReference>
<keyword evidence="5" id="KW-0378">Hydrolase</keyword>
<dbReference type="SMART" id="SM00892">
    <property type="entry name" value="Endonuclease_NS"/>
    <property type="match status" value="1"/>
</dbReference>
<dbReference type="GO" id="GO:0046872">
    <property type="term" value="F:metal ion binding"/>
    <property type="evidence" value="ECO:0007669"/>
    <property type="project" value="UniProtKB-KW"/>
</dbReference>
<dbReference type="Pfam" id="PF01223">
    <property type="entry name" value="Endonuclease_NS"/>
    <property type="match status" value="1"/>
</dbReference>
<dbReference type="InterPro" id="IPR001604">
    <property type="entry name" value="Endo_G_ENPP1-like_dom"/>
</dbReference>
<dbReference type="CDD" id="cd00091">
    <property type="entry name" value="NUC"/>
    <property type="match status" value="1"/>
</dbReference>
<proteinExistence type="predicted"/>
<dbReference type="InterPro" id="IPR044925">
    <property type="entry name" value="His-Me_finger_sf"/>
</dbReference>
<dbReference type="InterPro" id="IPR040255">
    <property type="entry name" value="Non-specific_endonuclease"/>
</dbReference>
<sequence>MLQKMMKIRKPTGIGFLMICGVVIFLYCKTADYEENIKLDQSGDHTTAENLENKEIFHFLPTSTTNQIVVHTGFTLSYNEKFEESEWVAYQLKPSELMSFNYKRPIFIEDPEIKTGSADWRNYKKSGYDKGHLSPAADRKFSKTAFEETFYTSNIAPQKHDFNSGIWNRLEQKVRFWAQKYDGIYIITGSVLNDRLKTIGKEDVAVPEYFYKVLLDEDHGKYKMIGFLVPHADSEKPLYQFVVPIDRIEQLTGIDFFPQLDDAIENDLEKNADYKAWSFN</sequence>
<keyword evidence="5" id="KW-0540">Nuclease</keyword>
<name>A0A1G9AYA2_9FLAO</name>
<feature type="domain" description="ENPP1-3/EXOG-like endonuclease/phosphodiesterase" evidence="3">
    <location>
        <begin position="71"/>
        <end position="263"/>
    </location>
</feature>
<feature type="active site" description="Proton acceptor" evidence="1">
    <location>
        <position position="132"/>
    </location>
</feature>
<evidence type="ECO:0000256" key="1">
    <source>
        <dbReference type="PIRSR" id="PIRSR640255-1"/>
    </source>
</evidence>
<dbReference type="GO" id="GO:0016787">
    <property type="term" value="F:hydrolase activity"/>
    <property type="evidence" value="ECO:0007669"/>
    <property type="project" value="InterPro"/>
</dbReference>
<dbReference type="EMBL" id="FNEZ01000005">
    <property type="protein sequence ID" value="SDK32203.1"/>
    <property type="molecule type" value="Genomic_DNA"/>
</dbReference>
<keyword evidence="2" id="KW-0479">Metal-binding</keyword>
<feature type="domain" description="DNA/RNA non-specific endonuclease/pyrophosphatase/phosphodiesterase" evidence="4">
    <location>
        <begin position="70"/>
        <end position="263"/>
    </location>
</feature>
<evidence type="ECO:0000313" key="5">
    <source>
        <dbReference type="EMBL" id="SDK32203.1"/>
    </source>
</evidence>
<dbReference type="GO" id="GO:0003676">
    <property type="term" value="F:nucleic acid binding"/>
    <property type="evidence" value="ECO:0007669"/>
    <property type="project" value="InterPro"/>
</dbReference>
<keyword evidence="5" id="KW-0255">Endonuclease</keyword>
<evidence type="ECO:0000259" key="4">
    <source>
        <dbReference type="SMART" id="SM00892"/>
    </source>
</evidence>
<protein>
    <submittedName>
        <fullName evidence="5">Endonuclease G</fullName>
    </submittedName>
</protein>
<dbReference type="Gene3D" id="3.40.570.10">
    <property type="entry name" value="Extracellular Endonuclease, subunit A"/>
    <property type="match status" value="1"/>
</dbReference>
<accession>A0A1G9AYA2</accession>
<evidence type="ECO:0000256" key="2">
    <source>
        <dbReference type="PIRSR" id="PIRSR640255-2"/>
    </source>
</evidence>